<organism evidence="1 2">
    <name type="scientific">Trichinella zimbabwensis</name>
    <dbReference type="NCBI Taxonomy" id="268475"/>
    <lineage>
        <taxon>Eukaryota</taxon>
        <taxon>Metazoa</taxon>
        <taxon>Ecdysozoa</taxon>
        <taxon>Nematoda</taxon>
        <taxon>Enoplea</taxon>
        <taxon>Dorylaimia</taxon>
        <taxon>Trichinellida</taxon>
        <taxon>Trichinellidae</taxon>
        <taxon>Trichinella</taxon>
    </lineage>
</organism>
<name>A0A0V1HX17_9BILA</name>
<evidence type="ECO:0000313" key="2">
    <source>
        <dbReference type="Proteomes" id="UP000055024"/>
    </source>
</evidence>
<dbReference type="AlphaFoldDB" id="A0A0V1HX17"/>
<protein>
    <submittedName>
        <fullName evidence="1">Uncharacterized protein</fullName>
    </submittedName>
</protein>
<proteinExistence type="predicted"/>
<sequence>MSVKNSPLRPAPGASGTLGMLRSCISPGCYITSNFAHFFSQLFSMSGTDLEWKRAYEVNGVGDKVPKLPPFDSRTVRMKLRPIHTVRLIFLGSIKTSLNSRKAKSINWLEEATFSSNLPPILYRDKNL</sequence>
<reference evidence="1 2" key="1">
    <citation type="submission" date="2015-01" db="EMBL/GenBank/DDBJ databases">
        <title>Evolution of Trichinella species and genotypes.</title>
        <authorList>
            <person name="Korhonen P.K."/>
            <person name="Edoardo P."/>
            <person name="Giuseppe L.R."/>
            <person name="Gasser R.B."/>
        </authorList>
    </citation>
    <scope>NUCLEOTIDE SEQUENCE [LARGE SCALE GENOMIC DNA]</scope>
    <source>
        <strain evidence="1">ISS1029</strain>
    </source>
</reference>
<evidence type="ECO:0000313" key="1">
    <source>
        <dbReference type="EMBL" id="KRZ14911.1"/>
    </source>
</evidence>
<keyword evidence="2" id="KW-1185">Reference proteome</keyword>
<dbReference type="EMBL" id="JYDP01000021">
    <property type="protein sequence ID" value="KRZ14911.1"/>
    <property type="molecule type" value="Genomic_DNA"/>
</dbReference>
<gene>
    <name evidence="1" type="ORF">T11_11696</name>
</gene>
<comment type="caution">
    <text evidence="1">The sequence shown here is derived from an EMBL/GenBank/DDBJ whole genome shotgun (WGS) entry which is preliminary data.</text>
</comment>
<accession>A0A0V1HX17</accession>
<dbReference type="Proteomes" id="UP000055024">
    <property type="component" value="Unassembled WGS sequence"/>
</dbReference>
<dbReference type="OrthoDB" id="10547498at2759"/>